<keyword evidence="6" id="KW-1185">Reference proteome</keyword>
<dbReference type="Gene3D" id="1.10.10.10">
    <property type="entry name" value="Winged helix-like DNA-binding domain superfamily/Winged helix DNA-binding domain"/>
    <property type="match status" value="1"/>
</dbReference>
<dbReference type="RefSeq" id="WP_130360457.1">
    <property type="nucleotide sequence ID" value="NZ_SGXC01000003.1"/>
</dbReference>
<organism evidence="5 6">
    <name type="scientific">Pigmentiphaga kullae</name>
    <dbReference type="NCBI Taxonomy" id="151784"/>
    <lineage>
        <taxon>Bacteria</taxon>
        <taxon>Pseudomonadati</taxon>
        <taxon>Pseudomonadota</taxon>
        <taxon>Betaproteobacteria</taxon>
        <taxon>Burkholderiales</taxon>
        <taxon>Alcaligenaceae</taxon>
        <taxon>Pigmentiphaga</taxon>
    </lineage>
</organism>
<protein>
    <submittedName>
        <fullName evidence="5">DNA-binding MarR family transcriptional regulator</fullName>
    </submittedName>
</protein>
<sequence>MIPAPDKHERRGTPEAELFHVADWPMHYMLAIDRQHVHNMAKILKPFDCSPLMWRVVSVLSDQDGRSVAELAETTVIERSNLSRLLDAMEEDGLVTRSHGVEDKRQTMVYVTAKGRSLFERSLPAVLGYYQIFLADISPPEMTVLMKVIRTIKRNVMDFDPRPDEDETP</sequence>
<dbReference type="SUPFAM" id="SSF46785">
    <property type="entry name" value="Winged helix' DNA-binding domain"/>
    <property type="match status" value="1"/>
</dbReference>
<dbReference type="PRINTS" id="PR00598">
    <property type="entry name" value="HTHMARR"/>
</dbReference>
<dbReference type="EMBL" id="SGXC01000003">
    <property type="protein sequence ID" value="RZS78016.1"/>
    <property type="molecule type" value="Genomic_DNA"/>
</dbReference>
<dbReference type="Pfam" id="PF12802">
    <property type="entry name" value="MarR_2"/>
    <property type="match status" value="1"/>
</dbReference>
<dbReference type="InterPro" id="IPR023187">
    <property type="entry name" value="Tscrpt_reg_MarR-type_CS"/>
</dbReference>
<dbReference type="InterPro" id="IPR036390">
    <property type="entry name" value="WH_DNA-bd_sf"/>
</dbReference>
<evidence type="ECO:0000256" key="3">
    <source>
        <dbReference type="ARBA" id="ARBA00023163"/>
    </source>
</evidence>
<evidence type="ECO:0000259" key="4">
    <source>
        <dbReference type="PROSITE" id="PS50995"/>
    </source>
</evidence>
<dbReference type="PROSITE" id="PS50995">
    <property type="entry name" value="HTH_MARR_2"/>
    <property type="match status" value="1"/>
</dbReference>
<dbReference type="InterPro" id="IPR036388">
    <property type="entry name" value="WH-like_DNA-bd_sf"/>
</dbReference>
<dbReference type="GO" id="GO:0003677">
    <property type="term" value="F:DNA binding"/>
    <property type="evidence" value="ECO:0007669"/>
    <property type="project" value="UniProtKB-KW"/>
</dbReference>
<dbReference type="OrthoDB" id="32523at2"/>
<dbReference type="InterPro" id="IPR000835">
    <property type="entry name" value="HTH_MarR-typ"/>
</dbReference>
<dbReference type="Proteomes" id="UP000292445">
    <property type="component" value="Unassembled WGS sequence"/>
</dbReference>
<evidence type="ECO:0000256" key="1">
    <source>
        <dbReference type="ARBA" id="ARBA00023015"/>
    </source>
</evidence>
<dbReference type="GO" id="GO:0003700">
    <property type="term" value="F:DNA-binding transcription factor activity"/>
    <property type="evidence" value="ECO:0007669"/>
    <property type="project" value="InterPro"/>
</dbReference>
<gene>
    <name evidence="5" type="ORF">EV675_4656</name>
</gene>
<dbReference type="InterPro" id="IPR039422">
    <property type="entry name" value="MarR/SlyA-like"/>
</dbReference>
<keyword evidence="2 5" id="KW-0238">DNA-binding</keyword>
<evidence type="ECO:0000256" key="2">
    <source>
        <dbReference type="ARBA" id="ARBA00023125"/>
    </source>
</evidence>
<comment type="caution">
    <text evidence="5">The sequence shown here is derived from an EMBL/GenBank/DDBJ whole genome shotgun (WGS) entry which is preliminary data.</text>
</comment>
<dbReference type="PROSITE" id="PS01117">
    <property type="entry name" value="HTH_MARR_1"/>
    <property type="match status" value="1"/>
</dbReference>
<evidence type="ECO:0000313" key="6">
    <source>
        <dbReference type="Proteomes" id="UP000292445"/>
    </source>
</evidence>
<dbReference type="AlphaFoldDB" id="A0A4Q7N7J4"/>
<dbReference type="SMART" id="SM00347">
    <property type="entry name" value="HTH_MARR"/>
    <property type="match status" value="1"/>
</dbReference>
<keyword evidence="1" id="KW-0805">Transcription regulation</keyword>
<dbReference type="PANTHER" id="PTHR33164">
    <property type="entry name" value="TRANSCRIPTIONAL REGULATOR, MARR FAMILY"/>
    <property type="match status" value="1"/>
</dbReference>
<reference evidence="5 6" key="1">
    <citation type="submission" date="2019-02" db="EMBL/GenBank/DDBJ databases">
        <title>Genomic Encyclopedia of Type Strains, Phase IV (KMG-IV): sequencing the most valuable type-strain genomes for metagenomic binning, comparative biology and taxonomic classification.</title>
        <authorList>
            <person name="Goeker M."/>
        </authorList>
    </citation>
    <scope>NUCLEOTIDE SEQUENCE [LARGE SCALE GENOMIC DNA]</scope>
    <source>
        <strain evidence="5 6">K24</strain>
    </source>
</reference>
<feature type="domain" description="HTH marR-type" evidence="4">
    <location>
        <begin position="15"/>
        <end position="154"/>
    </location>
</feature>
<dbReference type="PANTHER" id="PTHR33164:SF64">
    <property type="entry name" value="TRANSCRIPTIONAL REGULATOR SLYA"/>
    <property type="match status" value="1"/>
</dbReference>
<proteinExistence type="predicted"/>
<evidence type="ECO:0000313" key="5">
    <source>
        <dbReference type="EMBL" id="RZS78016.1"/>
    </source>
</evidence>
<keyword evidence="3" id="KW-0804">Transcription</keyword>
<dbReference type="GO" id="GO:0006950">
    <property type="term" value="P:response to stress"/>
    <property type="evidence" value="ECO:0007669"/>
    <property type="project" value="TreeGrafter"/>
</dbReference>
<accession>A0A4Q7N7J4</accession>
<name>A0A4Q7N7J4_9BURK</name>